<comment type="caution">
    <text evidence="8">The sequence shown here is derived from an EMBL/GenBank/DDBJ whole genome shotgun (WGS) entry which is preliminary data.</text>
</comment>
<keyword evidence="3" id="KW-0813">Transport</keyword>
<organism evidence="8 9">
    <name type="scientific">Paenibacillus glycinis</name>
    <dbReference type="NCBI Taxonomy" id="2697035"/>
    <lineage>
        <taxon>Bacteria</taxon>
        <taxon>Bacillati</taxon>
        <taxon>Bacillota</taxon>
        <taxon>Bacilli</taxon>
        <taxon>Bacillales</taxon>
        <taxon>Paenibacillaceae</taxon>
        <taxon>Paenibacillus</taxon>
    </lineage>
</organism>
<comment type="similarity">
    <text evidence="2">Belongs to the bacterial solute-binding protein 8 family.</text>
</comment>
<dbReference type="PROSITE" id="PS51257">
    <property type="entry name" value="PROKAR_LIPOPROTEIN"/>
    <property type="match status" value="1"/>
</dbReference>
<feature type="compositionally biased region" description="Polar residues" evidence="5">
    <location>
        <begin position="31"/>
        <end position="49"/>
    </location>
</feature>
<dbReference type="InterPro" id="IPR002491">
    <property type="entry name" value="ABC_transptr_periplasmic_BD"/>
</dbReference>
<feature type="domain" description="Fe/B12 periplasmic-binding" evidence="7">
    <location>
        <begin position="95"/>
        <end position="356"/>
    </location>
</feature>
<keyword evidence="4 6" id="KW-0732">Signal</keyword>
<evidence type="ECO:0000259" key="7">
    <source>
        <dbReference type="PROSITE" id="PS50983"/>
    </source>
</evidence>
<name>A0ABW9XPZ5_9BACL</name>
<dbReference type="SUPFAM" id="SSF53807">
    <property type="entry name" value="Helical backbone' metal receptor"/>
    <property type="match status" value="1"/>
</dbReference>
<accession>A0ABW9XPZ5</accession>
<evidence type="ECO:0000256" key="5">
    <source>
        <dbReference type="SAM" id="MobiDB-lite"/>
    </source>
</evidence>
<dbReference type="Proteomes" id="UP000665561">
    <property type="component" value="Unassembled WGS sequence"/>
</dbReference>
<comment type="subcellular location">
    <subcellularLocation>
        <location evidence="1">Cell envelope</location>
    </subcellularLocation>
</comment>
<gene>
    <name evidence="8" type="ORF">GT019_12500</name>
</gene>
<evidence type="ECO:0000256" key="2">
    <source>
        <dbReference type="ARBA" id="ARBA00008814"/>
    </source>
</evidence>
<dbReference type="Gene3D" id="3.40.50.1980">
    <property type="entry name" value="Nitrogenase molybdenum iron protein domain"/>
    <property type="match status" value="2"/>
</dbReference>
<reference evidence="8 9" key="1">
    <citation type="submission" date="2020-01" db="EMBL/GenBank/DDBJ databases">
        <title>Paenibacillus soybeanensis sp. nov. isolated from the nodules of soybean (Glycine max(L.) Merr).</title>
        <authorList>
            <person name="Wang H."/>
        </authorList>
    </citation>
    <scope>NUCLEOTIDE SEQUENCE [LARGE SCALE GENOMIC DNA]</scope>
    <source>
        <strain evidence="8 9">T1</strain>
    </source>
</reference>
<dbReference type="PANTHER" id="PTHR30532:SF26">
    <property type="entry name" value="IRON(3+)-HYDROXAMATE-BINDING PROTEIN FHUD"/>
    <property type="match status" value="1"/>
</dbReference>
<dbReference type="PROSITE" id="PS50983">
    <property type="entry name" value="FE_B12_PBP"/>
    <property type="match status" value="1"/>
</dbReference>
<evidence type="ECO:0000256" key="3">
    <source>
        <dbReference type="ARBA" id="ARBA00022448"/>
    </source>
</evidence>
<evidence type="ECO:0000313" key="8">
    <source>
        <dbReference type="EMBL" id="NBD24695.1"/>
    </source>
</evidence>
<proteinExistence type="inferred from homology"/>
<dbReference type="EMBL" id="JAAAMV010000008">
    <property type="protein sequence ID" value="NBD24695.1"/>
    <property type="molecule type" value="Genomic_DNA"/>
</dbReference>
<dbReference type="RefSeq" id="WP_161743512.1">
    <property type="nucleotide sequence ID" value="NZ_JAAAMV010000008.1"/>
</dbReference>
<evidence type="ECO:0000313" key="9">
    <source>
        <dbReference type="Proteomes" id="UP000665561"/>
    </source>
</evidence>
<evidence type="ECO:0000256" key="4">
    <source>
        <dbReference type="ARBA" id="ARBA00022729"/>
    </source>
</evidence>
<sequence length="356" mass="38243">MRSFNRTARFTILAVSLLAVTTAVSACGGNSNTDAPPSSAANAGNTPPSANDADKPANDASNGSGGANARQTDAAATRTVNTTKGEIEIPADPQRIVAGYYSGTLLALGIQPVGGSKEWWMGSPFLTKQEASIADIGSPASAEKVLALKPDLIVINDTLSEEYDDLAKIAPTMFIAYESIKNIHDEVKQFGALMNRTKEAEAWEAEYDSKAEQAREKLKGKVKPGMTAVLLEADGKTLAVMGDNYGRGGEVIYNALRFKAPDWVQKNVIDNGVQYQEISMEKLGEIANADYIFLSTYEGTTEAQLKAVTDSSIWKSLPAVKQGHLIPLDYKTYFYFDPVSVLGQIDALTQTLLESK</sequence>
<dbReference type="PANTHER" id="PTHR30532">
    <property type="entry name" value="IRON III DICITRATE-BINDING PERIPLASMIC PROTEIN"/>
    <property type="match status" value="1"/>
</dbReference>
<feature type="region of interest" description="Disordered" evidence="5">
    <location>
        <begin position="31"/>
        <end position="86"/>
    </location>
</feature>
<dbReference type="Pfam" id="PF01497">
    <property type="entry name" value="Peripla_BP_2"/>
    <property type="match status" value="1"/>
</dbReference>
<feature type="signal peptide" evidence="6">
    <location>
        <begin position="1"/>
        <end position="26"/>
    </location>
</feature>
<evidence type="ECO:0000256" key="1">
    <source>
        <dbReference type="ARBA" id="ARBA00004196"/>
    </source>
</evidence>
<feature type="chain" id="PRO_5045106281" evidence="6">
    <location>
        <begin position="27"/>
        <end position="356"/>
    </location>
</feature>
<protein>
    <submittedName>
        <fullName evidence="8">ABC transporter substrate-binding protein</fullName>
    </submittedName>
</protein>
<keyword evidence="9" id="KW-1185">Reference proteome</keyword>
<evidence type="ECO:0000256" key="6">
    <source>
        <dbReference type="SAM" id="SignalP"/>
    </source>
</evidence>
<dbReference type="InterPro" id="IPR051313">
    <property type="entry name" value="Bact_iron-sidero_bind"/>
</dbReference>